<organism evidence="1 2">
    <name type="scientific">Vagococcus allomyrinae</name>
    <dbReference type="NCBI Taxonomy" id="2794353"/>
    <lineage>
        <taxon>Bacteria</taxon>
        <taxon>Bacillati</taxon>
        <taxon>Bacillota</taxon>
        <taxon>Bacilli</taxon>
        <taxon>Lactobacillales</taxon>
        <taxon>Enterococcaceae</taxon>
        <taxon>Vagococcus</taxon>
    </lineage>
</organism>
<evidence type="ECO:0000313" key="1">
    <source>
        <dbReference type="EMBL" id="MBP1043035.1"/>
    </source>
</evidence>
<name>A0A940SW73_9ENTE</name>
<comment type="caution">
    <text evidence="1">The sequence shown here is derived from an EMBL/GenBank/DDBJ whole genome shotgun (WGS) entry which is preliminary data.</text>
</comment>
<protein>
    <submittedName>
        <fullName evidence="1">Uncharacterized protein</fullName>
    </submittedName>
</protein>
<dbReference type="EMBL" id="JAEEGA010000013">
    <property type="protein sequence ID" value="MBP1043035.1"/>
    <property type="molecule type" value="Genomic_DNA"/>
</dbReference>
<gene>
    <name evidence="1" type="ORF">I6N95_18630</name>
</gene>
<accession>A0A940SW73</accession>
<dbReference type="Proteomes" id="UP000674938">
    <property type="component" value="Unassembled WGS sequence"/>
</dbReference>
<evidence type="ECO:0000313" key="2">
    <source>
        <dbReference type="Proteomes" id="UP000674938"/>
    </source>
</evidence>
<sequence length="62" mass="6868">MNVDELVAKVKDLISSEKFEEAKKFIEEHKDELGDKAHELSGLFGDNADGLIDKVKGFFGGK</sequence>
<dbReference type="AlphaFoldDB" id="A0A940SW73"/>
<keyword evidence="2" id="KW-1185">Reference proteome</keyword>
<reference evidence="1" key="1">
    <citation type="submission" date="2020-12" db="EMBL/GenBank/DDBJ databases">
        <title>Vagococcus allomyrinae sp. nov. and Enterococcus lavae sp. nov., isolated from the larvae of Allomyrina dichotoma.</title>
        <authorList>
            <person name="Lee S.D."/>
        </authorList>
    </citation>
    <scope>NUCLEOTIDE SEQUENCE</scope>
    <source>
        <strain evidence="1">BWB3-3</strain>
    </source>
</reference>
<proteinExistence type="predicted"/>
<dbReference type="RefSeq" id="WP_209530846.1">
    <property type="nucleotide sequence ID" value="NZ_JAEEGA010000013.1"/>
</dbReference>